<organism evidence="1 2">
    <name type="scientific">Mangrovimicrobium sediminis</name>
    <dbReference type="NCBI Taxonomy" id="2562682"/>
    <lineage>
        <taxon>Bacteria</taxon>
        <taxon>Pseudomonadati</taxon>
        <taxon>Pseudomonadota</taxon>
        <taxon>Gammaproteobacteria</taxon>
        <taxon>Cellvibrionales</taxon>
        <taxon>Halieaceae</taxon>
        <taxon>Mangrovimicrobium</taxon>
    </lineage>
</organism>
<dbReference type="InterPro" id="IPR008964">
    <property type="entry name" value="Invasin/intimin_cell_adhesion"/>
</dbReference>
<dbReference type="OrthoDB" id="5522233at2"/>
<name>A0A4Z0LVC1_9GAMM</name>
<dbReference type="Proteomes" id="UP000298050">
    <property type="component" value="Unassembled WGS sequence"/>
</dbReference>
<dbReference type="Gene3D" id="2.60.40.10">
    <property type="entry name" value="Immunoglobulins"/>
    <property type="match status" value="2"/>
</dbReference>
<dbReference type="RefSeq" id="WP_135446343.1">
    <property type="nucleotide sequence ID" value="NZ_SRLE01000015.1"/>
</dbReference>
<proteinExistence type="predicted"/>
<keyword evidence="2" id="KW-1185">Reference proteome</keyword>
<dbReference type="InterPro" id="IPR013783">
    <property type="entry name" value="Ig-like_fold"/>
</dbReference>
<protein>
    <submittedName>
        <fullName evidence="1">Uncharacterized protein</fullName>
    </submittedName>
</protein>
<sequence length="755" mass="77315">MTKPFGTLASRLAIFILTALALVACGGGGGGGDGGFIGDNGSNTDTYFLALSLLGPDGNPTNLISTASPGTLVVTVTKNKATGNPIAGTTVSVSGNLDMLVNGSEETVTRLSDSAGMASFVVEAGQTKGAGTLSVSVTDENGDDVTATISFQVGATGLQLGYLADGVFVVGTIGVLPEGTISSEGQAVLSLAIVDDNGDLVTSAEKVRIESACLSAGTASIEPVSPIESFTGQISFTYTPADGCSDSDTVTATLIGVGAKAIVDLEIAPPTANSLTYISAEPDYIVLKGTGGGPDRVEQSTVTFTATDADGNPLSGAEVLFSLTTEVGGLSLSPTSAISDADGLVSTVVSSGDVATVVRVLATAPPVNGSAEVSAVSDELTVSTGLPDQNSISLSISDTFVVATGMREDGVTRSVNVRMADKFNNPVPDGTAALFTTEYGAIEPSCTTVDGACSVQWVSQQPRLPTLLENQPLVVRTHDPGYSCPSHNGSSGPCPDDLGSIRGGRSTVLVTALGEESFIDRNGNGVFDQAEADEDLFDNKTEPFLDHNENGLFDPATEACLANPDTLTCRAGSEEIFSDFNSNSRFDANGDDPFNGYPDEGQVAQYNGLLCPREGDGVWCSRELIRVFADQIIILADDATWEIAVYESGSRRFSTESGRSYIAYIADQFNNPPPGGSEVSISADGDCDVTVLSTREAPNTASPGAFGISFAVSGEGDEAGEVSISIDVTEGSTVTLGLPCTPTPPPDPNDPFVNG</sequence>
<dbReference type="PROSITE" id="PS51257">
    <property type="entry name" value="PROKAR_LIPOPROTEIN"/>
    <property type="match status" value="1"/>
</dbReference>
<gene>
    <name evidence="1" type="ORF">E4634_19435</name>
</gene>
<dbReference type="EMBL" id="SRLE01000015">
    <property type="protein sequence ID" value="TGD71184.1"/>
    <property type="molecule type" value="Genomic_DNA"/>
</dbReference>
<evidence type="ECO:0000313" key="2">
    <source>
        <dbReference type="Proteomes" id="UP000298050"/>
    </source>
</evidence>
<reference evidence="1 2" key="1">
    <citation type="submission" date="2019-04" db="EMBL/GenBank/DDBJ databases">
        <title>Taxonomy of novel Haliea sp. from mangrove soil of West Coast of India.</title>
        <authorList>
            <person name="Verma A."/>
            <person name="Kumar P."/>
            <person name="Krishnamurthi S."/>
        </authorList>
    </citation>
    <scope>NUCLEOTIDE SEQUENCE [LARGE SCALE GENOMIC DNA]</scope>
    <source>
        <strain evidence="1 2">SAOS-164</strain>
    </source>
</reference>
<accession>A0A4Z0LVC1</accession>
<dbReference type="SUPFAM" id="SSF49373">
    <property type="entry name" value="Invasin/intimin cell-adhesion fragments"/>
    <property type="match status" value="1"/>
</dbReference>
<comment type="caution">
    <text evidence="1">The sequence shown here is derived from an EMBL/GenBank/DDBJ whole genome shotgun (WGS) entry which is preliminary data.</text>
</comment>
<dbReference type="AlphaFoldDB" id="A0A4Z0LVC1"/>
<evidence type="ECO:0000313" key="1">
    <source>
        <dbReference type="EMBL" id="TGD71184.1"/>
    </source>
</evidence>